<dbReference type="SUPFAM" id="SSF56784">
    <property type="entry name" value="HAD-like"/>
    <property type="match status" value="1"/>
</dbReference>
<dbReference type="Pfam" id="PF13419">
    <property type="entry name" value="HAD_2"/>
    <property type="match status" value="1"/>
</dbReference>
<dbReference type="InterPro" id="IPR023214">
    <property type="entry name" value="HAD_sf"/>
</dbReference>
<evidence type="ECO:0000256" key="2">
    <source>
        <dbReference type="ARBA" id="ARBA00004818"/>
    </source>
</evidence>
<protein>
    <recommendedName>
        <fullName evidence="4">phosphoglycolate phosphatase</fullName>
        <ecNumber evidence="4">3.1.3.18</ecNumber>
    </recommendedName>
</protein>
<dbReference type="RefSeq" id="WP_215626271.1">
    <property type="nucleotide sequence ID" value="NZ_CP067089.2"/>
</dbReference>
<dbReference type="EC" id="3.1.3.18" evidence="4"/>
<evidence type="ECO:0000313" key="5">
    <source>
        <dbReference type="EMBL" id="QQO08966.1"/>
    </source>
</evidence>
<dbReference type="PANTHER" id="PTHR43434">
    <property type="entry name" value="PHOSPHOGLYCOLATE PHOSPHATASE"/>
    <property type="match status" value="1"/>
</dbReference>
<evidence type="ECO:0000313" key="6">
    <source>
        <dbReference type="Proteomes" id="UP000595917"/>
    </source>
</evidence>
<dbReference type="PANTHER" id="PTHR43434:SF1">
    <property type="entry name" value="PHOSPHOGLYCOLATE PHOSPHATASE"/>
    <property type="match status" value="1"/>
</dbReference>
<dbReference type="GO" id="GO:0008967">
    <property type="term" value="F:phosphoglycolate phosphatase activity"/>
    <property type="evidence" value="ECO:0007669"/>
    <property type="project" value="UniProtKB-EC"/>
</dbReference>
<evidence type="ECO:0000256" key="4">
    <source>
        <dbReference type="ARBA" id="ARBA00013078"/>
    </source>
</evidence>
<evidence type="ECO:0000256" key="1">
    <source>
        <dbReference type="ARBA" id="ARBA00000830"/>
    </source>
</evidence>
<dbReference type="InterPro" id="IPR050155">
    <property type="entry name" value="HAD-like_hydrolase_sf"/>
</dbReference>
<accession>A0A7T7XME5</accession>
<organism evidence="5 6">
    <name type="scientific">Breznakiella homolactica</name>
    <dbReference type="NCBI Taxonomy" id="2798577"/>
    <lineage>
        <taxon>Bacteria</taxon>
        <taxon>Pseudomonadati</taxon>
        <taxon>Spirochaetota</taxon>
        <taxon>Spirochaetia</taxon>
        <taxon>Spirochaetales</taxon>
        <taxon>Breznakiellaceae</taxon>
        <taxon>Breznakiella</taxon>
    </lineage>
</organism>
<dbReference type="SFLD" id="SFLDS00003">
    <property type="entry name" value="Haloacid_Dehalogenase"/>
    <property type="match status" value="1"/>
</dbReference>
<name>A0A7T7XME5_9SPIR</name>
<dbReference type="InterPro" id="IPR023198">
    <property type="entry name" value="PGP-like_dom2"/>
</dbReference>
<dbReference type="GO" id="GO:0006281">
    <property type="term" value="P:DNA repair"/>
    <property type="evidence" value="ECO:0007669"/>
    <property type="project" value="TreeGrafter"/>
</dbReference>
<comment type="catalytic activity">
    <reaction evidence="1">
        <text>2-phosphoglycolate + H2O = glycolate + phosphate</text>
        <dbReference type="Rhea" id="RHEA:14369"/>
        <dbReference type="ChEBI" id="CHEBI:15377"/>
        <dbReference type="ChEBI" id="CHEBI:29805"/>
        <dbReference type="ChEBI" id="CHEBI:43474"/>
        <dbReference type="ChEBI" id="CHEBI:58033"/>
        <dbReference type="EC" id="3.1.3.18"/>
    </reaction>
</comment>
<dbReference type="InterPro" id="IPR041492">
    <property type="entry name" value="HAD_2"/>
</dbReference>
<keyword evidence="5" id="KW-0378">Hydrolase</keyword>
<dbReference type="Gene3D" id="1.10.150.240">
    <property type="entry name" value="Putative phosphatase, domain 2"/>
    <property type="match status" value="1"/>
</dbReference>
<comment type="similarity">
    <text evidence="3">Belongs to the HAD-like hydrolase superfamily. CbbY/CbbZ/Gph/YieH family.</text>
</comment>
<sequence length="221" mass="24563">MKPYKAVIFDFDMTIADSEAAILHCLYLTADHFSYQPMAPEQIRPVIGNIPEIMLEHITGEKDPEKLREMKNWYRQISAEKMSGMITFFPGVREGLKRLQGAGIRTGVVSLKLYELMRVPLERDGILPFLDKIYGLDQVAAHKPDPEGLVRMAAEFNLEKGEVLYTGDSLVDQKTAENGGFDFAAMLLGATSREQFLRSGPMAAAFSSFGELTAAVLQDPA</sequence>
<comment type="pathway">
    <text evidence="2">Organic acid metabolism; glycolate biosynthesis; glycolate from 2-phosphoglycolate: step 1/1.</text>
</comment>
<dbReference type="Gene3D" id="3.40.50.1000">
    <property type="entry name" value="HAD superfamily/HAD-like"/>
    <property type="match status" value="1"/>
</dbReference>
<dbReference type="Proteomes" id="UP000595917">
    <property type="component" value="Chromosome"/>
</dbReference>
<dbReference type="InterPro" id="IPR036412">
    <property type="entry name" value="HAD-like_sf"/>
</dbReference>
<gene>
    <name evidence="5" type="ORF">JFL75_18850</name>
</gene>
<dbReference type="AlphaFoldDB" id="A0A7T7XME5"/>
<dbReference type="SFLD" id="SFLDG01129">
    <property type="entry name" value="C1.5:_HAD__Beta-PGM__Phosphata"/>
    <property type="match status" value="1"/>
</dbReference>
<keyword evidence="6" id="KW-1185">Reference proteome</keyword>
<proteinExistence type="inferred from homology"/>
<evidence type="ECO:0000256" key="3">
    <source>
        <dbReference type="ARBA" id="ARBA00006171"/>
    </source>
</evidence>
<dbReference type="EMBL" id="CP067089">
    <property type="protein sequence ID" value="QQO08966.1"/>
    <property type="molecule type" value="Genomic_DNA"/>
</dbReference>
<reference evidence="5" key="1">
    <citation type="submission" date="2021-01" db="EMBL/GenBank/DDBJ databases">
        <title>Description of Breznakiella homolactica.</title>
        <authorList>
            <person name="Song Y."/>
            <person name="Brune A."/>
        </authorList>
    </citation>
    <scope>NUCLEOTIDE SEQUENCE</scope>
    <source>
        <strain evidence="5">RmG30</strain>
    </source>
</reference>
<dbReference type="KEGG" id="bhc:JFL75_18850"/>